<protein>
    <recommendedName>
        <fullName evidence="8">DNA-directed RNA polymerase III subunit RPC4</fullName>
    </recommendedName>
</protein>
<comment type="subcellular location">
    <subcellularLocation>
        <location evidence="1">Nucleus</location>
    </subcellularLocation>
</comment>
<feature type="compositionally biased region" description="Basic and acidic residues" evidence="5">
    <location>
        <begin position="28"/>
        <end position="48"/>
    </location>
</feature>
<reference evidence="6" key="1">
    <citation type="submission" date="2020-10" db="EMBL/GenBank/DDBJ databases">
        <title>The Whole-Genome Sequence of Metschnikowia persimmonesis, a Novel Endophytic Yeast Species Isolated from Medicinal Plant Diospyros kaki Thumb.</title>
        <authorList>
            <person name="Rahmat E."/>
            <person name="Kang Y."/>
        </authorList>
    </citation>
    <scope>NUCLEOTIDE SEQUENCE</scope>
    <source>
        <strain evidence="6">KIOM G15050</strain>
    </source>
</reference>
<dbReference type="GO" id="GO:0005666">
    <property type="term" value="C:RNA polymerase III complex"/>
    <property type="evidence" value="ECO:0007669"/>
    <property type="project" value="InterPro"/>
</dbReference>
<evidence type="ECO:0000256" key="3">
    <source>
        <dbReference type="ARBA" id="ARBA00023163"/>
    </source>
</evidence>
<keyword evidence="4" id="KW-0539">Nucleus</keyword>
<feature type="compositionally biased region" description="Basic and acidic residues" evidence="5">
    <location>
        <begin position="227"/>
        <end position="236"/>
    </location>
</feature>
<organism evidence="6 7">
    <name type="scientific">Metschnikowia pulcherrima</name>
    <dbReference type="NCBI Taxonomy" id="27326"/>
    <lineage>
        <taxon>Eukaryota</taxon>
        <taxon>Fungi</taxon>
        <taxon>Dikarya</taxon>
        <taxon>Ascomycota</taxon>
        <taxon>Saccharomycotina</taxon>
        <taxon>Pichiomycetes</taxon>
        <taxon>Metschnikowiaceae</taxon>
        <taxon>Metschnikowia</taxon>
    </lineage>
</organism>
<evidence type="ECO:0000313" key="6">
    <source>
        <dbReference type="EMBL" id="KAF8001279.1"/>
    </source>
</evidence>
<dbReference type="Pfam" id="PF05132">
    <property type="entry name" value="RNA_pol_Rpc4"/>
    <property type="match status" value="1"/>
</dbReference>
<keyword evidence="2" id="KW-0240">DNA-directed RNA polymerase</keyword>
<comment type="caution">
    <text evidence="6">The sequence shown here is derived from an EMBL/GenBank/DDBJ whole genome shotgun (WGS) entry which is preliminary data.</text>
</comment>
<proteinExistence type="predicted"/>
<dbReference type="GO" id="GO:0003677">
    <property type="term" value="F:DNA binding"/>
    <property type="evidence" value="ECO:0007669"/>
    <property type="project" value="InterPro"/>
</dbReference>
<dbReference type="EMBL" id="JACBPP010000005">
    <property type="protein sequence ID" value="KAF8001279.1"/>
    <property type="molecule type" value="Genomic_DNA"/>
</dbReference>
<dbReference type="AlphaFoldDB" id="A0A8H7GRN6"/>
<sequence>MSQRLELLNPKKTAAKPGLKFKPKAVARKSEKDRAKEAPEVKSEDRFRNPNATRGRGLGRGRGRGRGGAYVGTHVVSAGPLAMGSVGVGGGMTSLKTGLTSDRIYGAGDSASVAPLANLKLKLRDGVKKLEEDSDSDGDDPTKINMNKEYAFDETETVLFPVRPQKAVATVLEPQLVLDTSTLPLLSATPGLRDESVMSVNSVKTEDFDGVKPEFEPSFTPPVLVNPDEKQESDEHDRILDDQRLIVDLITLGLDSMKTDDDTADDDKYVLLHVPQITPKPTETENDEIVEPSATKHEKIDVSKLHYASSNAQNFEGQVGSLNFHQLGKITMSFGDSVFQCAGGNPLSFLQELYIIEDSSVEAKLEEEDASVLDADGNKILGRIYRLGDISGKIVATPAIQ</sequence>
<dbReference type="Proteomes" id="UP000649328">
    <property type="component" value="Unassembled WGS sequence"/>
</dbReference>
<keyword evidence="7" id="KW-1185">Reference proteome</keyword>
<keyword evidence="3" id="KW-0804">Transcription</keyword>
<feature type="region of interest" description="Disordered" evidence="5">
    <location>
        <begin position="208"/>
        <end position="236"/>
    </location>
</feature>
<evidence type="ECO:0000256" key="2">
    <source>
        <dbReference type="ARBA" id="ARBA00022478"/>
    </source>
</evidence>
<dbReference type="GO" id="GO:0042797">
    <property type="term" value="P:tRNA transcription by RNA polymerase III"/>
    <property type="evidence" value="ECO:0007669"/>
    <property type="project" value="TreeGrafter"/>
</dbReference>
<dbReference type="PANTHER" id="PTHR13408:SF0">
    <property type="entry name" value="DNA-DIRECTED RNA POLYMERASE III SUBUNIT RPC4"/>
    <property type="match status" value="1"/>
</dbReference>
<dbReference type="InterPro" id="IPR007811">
    <property type="entry name" value="RPC4"/>
</dbReference>
<evidence type="ECO:0000256" key="1">
    <source>
        <dbReference type="ARBA" id="ARBA00004123"/>
    </source>
</evidence>
<accession>A0A8H7GRN6</accession>
<evidence type="ECO:0000313" key="7">
    <source>
        <dbReference type="Proteomes" id="UP000649328"/>
    </source>
</evidence>
<feature type="region of interest" description="Disordered" evidence="5">
    <location>
        <begin position="1"/>
        <end position="66"/>
    </location>
</feature>
<gene>
    <name evidence="6" type="ORF">HF325_003780</name>
</gene>
<evidence type="ECO:0000256" key="4">
    <source>
        <dbReference type="ARBA" id="ARBA00023242"/>
    </source>
</evidence>
<dbReference type="OrthoDB" id="5836119at2759"/>
<evidence type="ECO:0000256" key="5">
    <source>
        <dbReference type="SAM" id="MobiDB-lite"/>
    </source>
</evidence>
<evidence type="ECO:0008006" key="8">
    <source>
        <dbReference type="Google" id="ProtNLM"/>
    </source>
</evidence>
<name>A0A8H7GRN6_9ASCO</name>
<dbReference type="PANTHER" id="PTHR13408">
    <property type="entry name" value="DNA-DIRECTED RNA POLYMERASE III"/>
    <property type="match status" value="1"/>
</dbReference>